<evidence type="ECO:0000259" key="11">
    <source>
        <dbReference type="PROSITE" id="PS50173"/>
    </source>
</evidence>
<feature type="binding site" evidence="10">
    <location>
        <position position="112"/>
    </location>
    <ligand>
        <name>Mg(2+)</name>
        <dbReference type="ChEBI" id="CHEBI:18420"/>
    </ligand>
</feature>
<dbReference type="GO" id="GO:0006261">
    <property type="term" value="P:DNA-templated DNA replication"/>
    <property type="evidence" value="ECO:0007669"/>
    <property type="project" value="UniProtKB-UniRule"/>
</dbReference>
<keyword evidence="5 10" id="KW-0479">Metal-binding</keyword>
<keyword evidence="7 10" id="KW-0460">Magnesium</keyword>
<evidence type="ECO:0000313" key="13">
    <source>
        <dbReference type="Proteomes" id="UP000182347"/>
    </source>
</evidence>
<dbReference type="GO" id="GO:0009432">
    <property type="term" value="P:SOS response"/>
    <property type="evidence" value="ECO:0007669"/>
    <property type="project" value="TreeGrafter"/>
</dbReference>
<evidence type="ECO:0000256" key="2">
    <source>
        <dbReference type="ARBA" id="ARBA00022457"/>
    </source>
</evidence>
<keyword evidence="8 10" id="KW-0239">DNA-directed DNA polymerase</keyword>
<evidence type="ECO:0000256" key="8">
    <source>
        <dbReference type="ARBA" id="ARBA00022932"/>
    </source>
</evidence>
<evidence type="ECO:0000313" key="12">
    <source>
        <dbReference type="EMBL" id="SDL64075.1"/>
    </source>
</evidence>
<comment type="cofactor">
    <cofactor evidence="10">
        <name>Mg(2+)</name>
        <dbReference type="ChEBI" id="CHEBI:18420"/>
    </cofactor>
    <text evidence="10">Binds 2 magnesium ions per subunit.</text>
</comment>
<comment type="catalytic activity">
    <reaction evidence="10">
        <text>DNA(n) + a 2'-deoxyribonucleoside 5'-triphosphate = DNA(n+1) + diphosphate</text>
        <dbReference type="Rhea" id="RHEA:22508"/>
        <dbReference type="Rhea" id="RHEA-COMP:17339"/>
        <dbReference type="Rhea" id="RHEA-COMP:17340"/>
        <dbReference type="ChEBI" id="CHEBI:33019"/>
        <dbReference type="ChEBI" id="CHEBI:61560"/>
        <dbReference type="ChEBI" id="CHEBI:173112"/>
        <dbReference type="EC" id="2.7.7.7"/>
    </reaction>
</comment>
<keyword evidence="3 10" id="KW-0808">Transferase</keyword>
<evidence type="ECO:0000256" key="5">
    <source>
        <dbReference type="ARBA" id="ARBA00022723"/>
    </source>
</evidence>
<keyword evidence="10" id="KW-0235">DNA replication</keyword>
<comment type="similarity">
    <text evidence="1 10">Belongs to the DNA polymerase type-Y family.</text>
</comment>
<dbReference type="GO" id="GO:0003887">
    <property type="term" value="F:DNA-directed DNA polymerase activity"/>
    <property type="evidence" value="ECO:0007669"/>
    <property type="project" value="UniProtKB-UniRule"/>
</dbReference>
<dbReference type="GO" id="GO:0005829">
    <property type="term" value="C:cytosol"/>
    <property type="evidence" value="ECO:0007669"/>
    <property type="project" value="TreeGrafter"/>
</dbReference>
<reference evidence="13" key="1">
    <citation type="submission" date="2016-10" db="EMBL/GenBank/DDBJ databases">
        <authorList>
            <person name="Varghese N."/>
            <person name="Submissions S."/>
        </authorList>
    </citation>
    <scope>NUCLEOTIDE SEQUENCE [LARGE SCALE GENOMIC DNA]</scope>
    <source>
        <strain evidence="13">CGMCC 1.6199</strain>
    </source>
</reference>
<dbReference type="FunFam" id="3.40.1170.60:FF:000003">
    <property type="entry name" value="DNA polymerase eta"/>
    <property type="match status" value="1"/>
</dbReference>
<dbReference type="NCBIfam" id="NF002677">
    <property type="entry name" value="PRK02406.1"/>
    <property type="match status" value="1"/>
</dbReference>
<evidence type="ECO:0000256" key="9">
    <source>
        <dbReference type="ARBA" id="ARBA00023204"/>
    </source>
</evidence>
<keyword evidence="10" id="KW-0238">DNA-binding</keyword>
<dbReference type="InterPro" id="IPR043502">
    <property type="entry name" value="DNA/RNA_pol_sf"/>
</dbReference>
<keyword evidence="13" id="KW-1185">Reference proteome</keyword>
<dbReference type="GO" id="GO:0042276">
    <property type="term" value="P:error-prone translesion synthesis"/>
    <property type="evidence" value="ECO:0007669"/>
    <property type="project" value="TreeGrafter"/>
</dbReference>
<dbReference type="InterPro" id="IPR001126">
    <property type="entry name" value="UmuC"/>
</dbReference>
<proteinExistence type="inferred from homology"/>
<evidence type="ECO:0000256" key="1">
    <source>
        <dbReference type="ARBA" id="ARBA00010945"/>
    </source>
</evidence>
<organism evidence="12 13">
    <name type="scientific">Sediminibacillus halophilus</name>
    <dbReference type="NCBI Taxonomy" id="482461"/>
    <lineage>
        <taxon>Bacteria</taxon>
        <taxon>Bacillati</taxon>
        <taxon>Bacillota</taxon>
        <taxon>Bacilli</taxon>
        <taxon>Bacillales</taxon>
        <taxon>Bacillaceae</taxon>
        <taxon>Sediminibacillus</taxon>
    </lineage>
</organism>
<keyword evidence="10" id="KW-0963">Cytoplasm</keyword>
<dbReference type="OrthoDB" id="9808813at2"/>
<dbReference type="InterPro" id="IPR022880">
    <property type="entry name" value="DNApol_IV"/>
</dbReference>
<accession>A0A1G9LRI8</accession>
<dbReference type="InterPro" id="IPR024728">
    <property type="entry name" value="PolY_HhH_motif"/>
</dbReference>
<keyword evidence="2 10" id="KW-0515">Mutator protein</keyword>
<comment type="subcellular location">
    <subcellularLocation>
        <location evidence="10">Cytoplasm</location>
    </subcellularLocation>
</comment>
<keyword evidence="4 10" id="KW-0548">Nucleotidyltransferase</keyword>
<comment type="function">
    <text evidence="10">Poorly processive, error-prone DNA polymerase involved in untargeted mutagenesis. Copies undamaged DNA at stalled replication forks, which arise in vivo from mismatched or misaligned primer ends. These misaligned primers can be extended by PolIV. Exhibits no 3'-5' exonuclease (proofreading) activity. May be involved in translesional synthesis, in conjunction with the beta clamp from PolIII.</text>
</comment>
<dbReference type="InterPro" id="IPR017961">
    <property type="entry name" value="DNA_pol_Y-fam_little_finger"/>
</dbReference>
<dbReference type="STRING" id="482461.SAMN05216244_0236"/>
<dbReference type="Gene3D" id="3.30.1490.100">
    <property type="entry name" value="DNA polymerase, Y-family, little finger domain"/>
    <property type="match status" value="1"/>
</dbReference>
<dbReference type="InterPro" id="IPR043128">
    <property type="entry name" value="Rev_trsase/Diguanyl_cyclase"/>
</dbReference>
<dbReference type="SUPFAM" id="SSF56672">
    <property type="entry name" value="DNA/RNA polymerases"/>
    <property type="match status" value="1"/>
</dbReference>
<dbReference type="PROSITE" id="PS50173">
    <property type="entry name" value="UMUC"/>
    <property type="match status" value="1"/>
</dbReference>
<dbReference type="GO" id="GO:0003684">
    <property type="term" value="F:damaged DNA binding"/>
    <property type="evidence" value="ECO:0007669"/>
    <property type="project" value="InterPro"/>
</dbReference>
<dbReference type="PANTHER" id="PTHR11076">
    <property type="entry name" value="DNA REPAIR POLYMERASE UMUC / TRANSFERASE FAMILY MEMBER"/>
    <property type="match status" value="1"/>
</dbReference>
<evidence type="ECO:0000256" key="3">
    <source>
        <dbReference type="ARBA" id="ARBA00022679"/>
    </source>
</evidence>
<evidence type="ECO:0000256" key="7">
    <source>
        <dbReference type="ARBA" id="ARBA00022842"/>
    </source>
</evidence>
<dbReference type="PANTHER" id="PTHR11076:SF33">
    <property type="entry name" value="DNA POLYMERASE KAPPA"/>
    <property type="match status" value="1"/>
</dbReference>
<dbReference type="Gene3D" id="3.40.1170.60">
    <property type="match status" value="1"/>
</dbReference>
<dbReference type="InterPro" id="IPR036775">
    <property type="entry name" value="DNA_pol_Y-fam_lit_finger_sf"/>
</dbReference>
<evidence type="ECO:0000256" key="4">
    <source>
        <dbReference type="ARBA" id="ARBA00022695"/>
    </source>
</evidence>
<gene>
    <name evidence="10" type="primary">dinB</name>
    <name evidence="12" type="ORF">SAMN05216244_0236</name>
</gene>
<dbReference type="Pfam" id="PF11798">
    <property type="entry name" value="IMS_HHH"/>
    <property type="match status" value="1"/>
</dbReference>
<dbReference type="AlphaFoldDB" id="A0A1G9LRI8"/>
<dbReference type="HAMAP" id="MF_01113">
    <property type="entry name" value="DNApol_IV"/>
    <property type="match status" value="1"/>
</dbReference>
<feature type="active site" evidence="10">
    <location>
        <position position="113"/>
    </location>
</feature>
<dbReference type="GO" id="GO:0006281">
    <property type="term" value="P:DNA repair"/>
    <property type="evidence" value="ECO:0007669"/>
    <property type="project" value="UniProtKB-UniRule"/>
</dbReference>
<dbReference type="EC" id="2.7.7.7" evidence="10"/>
<dbReference type="Pfam" id="PF11799">
    <property type="entry name" value="IMS_C"/>
    <property type="match status" value="1"/>
</dbReference>
<dbReference type="GO" id="GO:0000287">
    <property type="term" value="F:magnesium ion binding"/>
    <property type="evidence" value="ECO:0007669"/>
    <property type="project" value="UniProtKB-UniRule"/>
</dbReference>
<dbReference type="NCBIfam" id="NF002492">
    <property type="entry name" value="PRK01810.1"/>
    <property type="match status" value="1"/>
</dbReference>
<dbReference type="SUPFAM" id="SSF100879">
    <property type="entry name" value="Lesion bypass DNA polymerase (Y-family), little finger domain"/>
    <property type="match status" value="1"/>
</dbReference>
<dbReference type="InterPro" id="IPR050116">
    <property type="entry name" value="DNA_polymerase-Y"/>
</dbReference>
<protein>
    <recommendedName>
        <fullName evidence="10">DNA polymerase IV</fullName>
        <shortName evidence="10">Pol IV</shortName>
        <ecNumber evidence="10">2.7.7.7</ecNumber>
    </recommendedName>
</protein>
<dbReference type="EMBL" id="FNHF01000001">
    <property type="protein sequence ID" value="SDL64075.1"/>
    <property type="molecule type" value="Genomic_DNA"/>
</dbReference>
<keyword evidence="6 10" id="KW-0227">DNA damage</keyword>
<dbReference type="RefSeq" id="WP_074597051.1">
    <property type="nucleotide sequence ID" value="NZ_FNHF01000001.1"/>
</dbReference>
<feature type="site" description="Substrate discrimination" evidence="10">
    <location>
        <position position="21"/>
    </location>
</feature>
<dbReference type="Gene3D" id="1.10.150.20">
    <property type="entry name" value="5' to 3' exonuclease, C-terminal subdomain"/>
    <property type="match status" value="1"/>
</dbReference>
<feature type="binding site" evidence="10">
    <location>
        <position position="16"/>
    </location>
    <ligand>
        <name>Mg(2+)</name>
        <dbReference type="ChEBI" id="CHEBI:18420"/>
    </ligand>
</feature>
<sequence>MSKWYPKKGRVIFHVDMNSFYASVEMAYNPELKGKAIAIAGNPEERKGIIVTSSYEARKKGVKTTMPLWEAKKLCPELLVMRPNFDRYRTASREMFNILADVTSFVQPVSIDEGYMDITDCQQLGSPLEIAEAIQNRIASELDLPCSIGIAPNKFLAKMASDMKKPMGITVLRKRDLATKLWPLAIEEMYGIGSKTAEKLYKLNIFTIKDLVDADTFQLKRILGINGERLQNRAKGMDTSPVDPDAVHEFKSIGSSETLPQDTIDFIEIRQLFTRLARNVVRRMQRKQAVGRGIQIMVKYHDYKTITRSRKLPDYTDNDGEILAVSMDLFEKHWNEEPVRLLGITVQDVAEKKEVAQQLDLFTYEKEASKEKLYKTIDELTEKYGENPFKKLGGKGLDVEPRTSFQKDFLNDYQRIDRKNKS</sequence>
<evidence type="ECO:0000256" key="10">
    <source>
        <dbReference type="HAMAP-Rule" id="MF_01113"/>
    </source>
</evidence>
<keyword evidence="9 10" id="KW-0234">DNA repair</keyword>
<comment type="subunit">
    <text evidence="10">Monomer.</text>
</comment>
<dbReference type="CDD" id="cd03586">
    <property type="entry name" value="PolY_Pol_IV_kappa"/>
    <property type="match status" value="1"/>
</dbReference>
<dbReference type="Gene3D" id="3.30.70.270">
    <property type="match status" value="1"/>
</dbReference>
<name>A0A1G9LRI8_9BACI</name>
<dbReference type="NCBIfam" id="NF002848">
    <property type="entry name" value="PRK03103.1"/>
    <property type="match status" value="1"/>
</dbReference>
<dbReference type="Pfam" id="PF00817">
    <property type="entry name" value="IMS"/>
    <property type="match status" value="1"/>
</dbReference>
<feature type="domain" description="UmuC" evidence="11">
    <location>
        <begin position="12"/>
        <end position="193"/>
    </location>
</feature>
<evidence type="ECO:0000256" key="6">
    <source>
        <dbReference type="ARBA" id="ARBA00022763"/>
    </source>
</evidence>
<dbReference type="Proteomes" id="UP000182347">
    <property type="component" value="Unassembled WGS sequence"/>
</dbReference>